<dbReference type="Proteomes" id="UP000798488">
    <property type="component" value="Unassembled WGS sequence"/>
</dbReference>
<dbReference type="PANTHER" id="PTHR22939">
    <property type="entry name" value="SERINE PROTEASE FAMILY S1C HTRA-RELATED"/>
    <property type="match status" value="1"/>
</dbReference>
<protein>
    <submittedName>
        <fullName evidence="3">Serine protease HhoB</fullName>
    </submittedName>
</protein>
<reference evidence="3" key="1">
    <citation type="submission" date="2016-02" db="EMBL/GenBank/DDBJ databases">
        <title>Draft Genome Sequence of Sporotomaculum syntrophicum Strain FB, a Syntrophic Benzoate Degrader.</title>
        <authorList>
            <person name="Nobu M.K."/>
            <person name="Narihiro T."/>
            <person name="Qiu Y.-L."/>
            <person name="Ohashi A."/>
            <person name="Liu W.-T."/>
            <person name="Yuji S."/>
        </authorList>
    </citation>
    <scope>NUCLEOTIDE SEQUENCE</scope>
    <source>
        <strain evidence="3">FB</strain>
    </source>
</reference>
<dbReference type="Gene3D" id="2.40.10.10">
    <property type="entry name" value="Trypsin-like serine proteases"/>
    <property type="match status" value="2"/>
</dbReference>
<dbReference type="InterPro" id="IPR009003">
    <property type="entry name" value="Peptidase_S1_PA"/>
</dbReference>
<evidence type="ECO:0000256" key="2">
    <source>
        <dbReference type="SAM" id="Phobius"/>
    </source>
</evidence>
<keyword evidence="2" id="KW-1133">Transmembrane helix</keyword>
<keyword evidence="4" id="KW-1185">Reference proteome</keyword>
<sequence length="309" mass="34088">MSNIRKTINDGTDYNLAQGKKANNDNIDDEYFTEDYDDHIDYIDNALLGDNYADNESNNDNENEEDIQKPNRTSLPLRMIALVTALAFLGLVMVTSWPALQEPLGDLVAQSMQLEKDIDIQRLQAAVVQINVLARKQGALASVEQKSGTGFNIDTRGIIVTNHHVIEDALNMVIRFPDGAVYKAINWVSKPEFDLAVITLQSEKLPVVPLNIEEQPTHGDRVRVVGNPLGMNNVVVEGHVEQYLMVGDKPAQVFSISAPIYPGNSGSPVFDNNGWVVGVVFGNLQRRVEGVDKVTGLAIPIQEILDLLE</sequence>
<feature type="region of interest" description="Disordered" evidence="1">
    <location>
        <begin position="51"/>
        <end position="70"/>
    </location>
</feature>
<keyword evidence="2" id="KW-0812">Transmembrane</keyword>
<comment type="caution">
    <text evidence="3">The sequence shown here is derived from an EMBL/GenBank/DDBJ whole genome shotgun (WGS) entry which is preliminary data.</text>
</comment>
<accession>A0A9D2WMI1</accession>
<dbReference type="InterPro" id="IPR043504">
    <property type="entry name" value="Peptidase_S1_PA_chymotrypsin"/>
</dbReference>
<dbReference type="InterPro" id="IPR001940">
    <property type="entry name" value="Peptidase_S1C"/>
</dbReference>
<evidence type="ECO:0000313" key="3">
    <source>
        <dbReference type="EMBL" id="KAF1084135.1"/>
    </source>
</evidence>
<feature type="transmembrane region" description="Helical" evidence="2">
    <location>
        <begin position="79"/>
        <end position="100"/>
    </location>
</feature>
<dbReference type="GO" id="GO:0004252">
    <property type="term" value="F:serine-type endopeptidase activity"/>
    <property type="evidence" value="ECO:0007669"/>
    <property type="project" value="InterPro"/>
</dbReference>
<dbReference type="GO" id="GO:0006508">
    <property type="term" value="P:proteolysis"/>
    <property type="evidence" value="ECO:0007669"/>
    <property type="project" value="UniProtKB-KW"/>
</dbReference>
<evidence type="ECO:0000256" key="1">
    <source>
        <dbReference type="SAM" id="MobiDB-lite"/>
    </source>
</evidence>
<dbReference type="SUPFAM" id="SSF50494">
    <property type="entry name" value="Trypsin-like serine proteases"/>
    <property type="match status" value="1"/>
</dbReference>
<gene>
    <name evidence="3" type="primary">hhoB</name>
    <name evidence="3" type="ORF">SPSYN_02789</name>
</gene>
<proteinExistence type="predicted"/>
<dbReference type="Pfam" id="PF13365">
    <property type="entry name" value="Trypsin_2"/>
    <property type="match status" value="1"/>
</dbReference>
<keyword evidence="3" id="KW-0645">Protease</keyword>
<organism evidence="3 4">
    <name type="scientific">Sporotomaculum syntrophicum</name>
    <dbReference type="NCBI Taxonomy" id="182264"/>
    <lineage>
        <taxon>Bacteria</taxon>
        <taxon>Bacillati</taxon>
        <taxon>Bacillota</taxon>
        <taxon>Clostridia</taxon>
        <taxon>Eubacteriales</taxon>
        <taxon>Desulfallaceae</taxon>
        <taxon>Sporotomaculum</taxon>
    </lineage>
</organism>
<name>A0A9D2WMI1_9FIRM</name>
<dbReference type="OrthoDB" id="9766361at2"/>
<dbReference type="EMBL" id="LSRS01000007">
    <property type="protein sequence ID" value="KAF1084135.1"/>
    <property type="molecule type" value="Genomic_DNA"/>
</dbReference>
<keyword evidence="2" id="KW-0472">Membrane</keyword>
<evidence type="ECO:0000313" key="4">
    <source>
        <dbReference type="Proteomes" id="UP000798488"/>
    </source>
</evidence>
<keyword evidence="3" id="KW-0378">Hydrolase</keyword>
<dbReference type="PANTHER" id="PTHR22939:SF129">
    <property type="entry name" value="SERINE PROTEASE HTRA2, MITOCHONDRIAL"/>
    <property type="match status" value="1"/>
</dbReference>
<dbReference type="RefSeq" id="WP_161823064.1">
    <property type="nucleotide sequence ID" value="NZ_LSRS01000007.1"/>
</dbReference>
<dbReference type="AlphaFoldDB" id="A0A9D2WMI1"/>
<dbReference type="PRINTS" id="PR00834">
    <property type="entry name" value="PROTEASES2C"/>
</dbReference>